<dbReference type="SUPFAM" id="SSF54637">
    <property type="entry name" value="Thioesterase/thiol ester dehydrase-isomerase"/>
    <property type="match status" value="1"/>
</dbReference>
<gene>
    <name evidence="2" type="ORF">METZ01_LOCUS165806</name>
</gene>
<dbReference type="InterPro" id="IPR002539">
    <property type="entry name" value="MaoC-like_dom"/>
</dbReference>
<organism evidence="2">
    <name type="scientific">marine metagenome</name>
    <dbReference type="NCBI Taxonomy" id="408172"/>
    <lineage>
        <taxon>unclassified sequences</taxon>
        <taxon>metagenomes</taxon>
        <taxon>ecological metagenomes</taxon>
    </lineage>
</organism>
<dbReference type="InterPro" id="IPR050965">
    <property type="entry name" value="UPF0336/Enoyl-CoA_hydratase"/>
</dbReference>
<reference evidence="2" key="1">
    <citation type="submission" date="2018-05" db="EMBL/GenBank/DDBJ databases">
        <authorList>
            <person name="Lanie J.A."/>
            <person name="Ng W.-L."/>
            <person name="Kazmierczak K.M."/>
            <person name="Andrzejewski T.M."/>
            <person name="Davidsen T.M."/>
            <person name="Wayne K.J."/>
            <person name="Tettelin H."/>
            <person name="Glass J.I."/>
            <person name="Rusch D."/>
            <person name="Podicherti R."/>
            <person name="Tsui H.-C.T."/>
            <person name="Winkler M.E."/>
        </authorList>
    </citation>
    <scope>NUCLEOTIDE SEQUENCE</scope>
</reference>
<evidence type="ECO:0000259" key="1">
    <source>
        <dbReference type="Pfam" id="PF01575"/>
    </source>
</evidence>
<dbReference type="Gene3D" id="3.10.129.10">
    <property type="entry name" value="Hotdog Thioesterase"/>
    <property type="match status" value="1"/>
</dbReference>
<dbReference type="Pfam" id="PF01575">
    <property type="entry name" value="MaoC_dehydratas"/>
    <property type="match status" value="1"/>
</dbReference>
<feature type="domain" description="MaoC-like" evidence="1">
    <location>
        <begin position="36"/>
        <end position="139"/>
    </location>
</feature>
<protein>
    <recommendedName>
        <fullName evidence="1">MaoC-like domain-containing protein</fullName>
    </recommendedName>
</protein>
<name>A0A382BI51_9ZZZZ</name>
<dbReference type="GO" id="GO:0006633">
    <property type="term" value="P:fatty acid biosynthetic process"/>
    <property type="evidence" value="ECO:0007669"/>
    <property type="project" value="TreeGrafter"/>
</dbReference>
<evidence type="ECO:0000313" key="2">
    <source>
        <dbReference type="EMBL" id="SVB12952.1"/>
    </source>
</evidence>
<accession>A0A382BI51</accession>
<dbReference type="GO" id="GO:0019171">
    <property type="term" value="F:(3R)-hydroxyacyl-[acyl-carrier-protein] dehydratase activity"/>
    <property type="evidence" value="ECO:0007669"/>
    <property type="project" value="TreeGrafter"/>
</dbReference>
<dbReference type="CDD" id="cd03441">
    <property type="entry name" value="R_hydratase_like"/>
    <property type="match status" value="1"/>
</dbReference>
<dbReference type="EMBL" id="UINC01029736">
    <property type="protein sequence ID" value="SVB12952.1"/>
    <property type="molecule type" value="Genomic_DNA"/>
</dbReference>
<dbReference type="AlphaFoldDB" id="A0A382BI51"/>
<sequence>MRGKPDVDESFDPTTHQMSESHYYEDVKVGDTFPIPSRTLGEGNFAAFQLASGDNHPIHYDIEYCRARGHETLLAHGFQALIQTAPGAGMLPHYFGDALIAFIEQSSKFLKPLYAGDTVYPNLEVVALVPGRTTGVVVLRSTLHNQRRELILEGEQKLLIHMRG</sequence>
<dbReference type="InterPro" id="IPR029069">
    <property type="entry name" value="HotDog_dom_sf"/>
</dbReference>
<proteinExistence type="predicted"/>
<dbReference type="PANTHER" id="PTHR43437:SF3">
    <property type="entry name" value="HYDROXYACYL-THIOESTER DEHYDRATASE TYPE 2, MITOCHONDRIAL"/>
    <property type="match status" value="1"/>
</dbReference>
<dbReference type="PANTHER" id="PTHR43437">
    <property type="entry name" value="HYDROXYACYL-THIOESTER DEHYDRATASE TYPE 2, MITOCHONDRIAL-RELATED"/>
    <property type="match status" value="1"/>
</dbReference>